<feature type="compositionally biased region" description="Polar residues" evidence="1">
    <location>
        <begin position="892"/>
        <end position="904"/>
    </location>
</feature>
<feature type="compositionally biased region" description="Basic and acidic residues" evidence="1">
    <location>
        <begin position="526"/>
        <end position="547"/>
    </location>
</feature>
<feature type="region of interest" description="Disordered" evidence="1">
    <location>
        <begin position="502"/>
        <end position="547"/>
    </location>
</feature>
<feature type="region of interest" description="Disordered" evidence="1">
    <location>
        <begin position="888"/>
        <end position="969"/>
    </location>
</feature>
<feature type="compositionally biased region" description="Basic and acidic residues" evidence="1">
    <location>
        <begin position="19"/>
        <end position="34"/>
    </location>
</feature>
<feature type="region of interest" description="Disordered" evidence="1">
    <location>
        <begin position="715"/>
        <end position="759"/>
    </location>
</feature>
<feature type="compositionally biased region" description="Acidic residues" evidence="1">
    <location>
        <begin position="950"/>
        <end position="962"/>
    </location>
</feature>
<keyword evidence="3" id="KW-1185">Reference proteome</keyword>
<feature type="compositionally biased region" description="Basic and acidic residues" evidence="1">
    <location>
        <begin position="326"/>
        <end position="374"/>
    </location>
</feature>
<feature type="compositionally biased region" description="Basic residues" evidence="1">
    <location>
        <begin position="909"/>
        <end position="920"/>
    </location>
</feature>
<feature type="compositionally biased region" description="Low complexity" evidence="1">
    <location>
        <begin position="582"/>
        <end position="593"/>
    </location>
</feature>
<accession>A0A195B442</accession>
<protein>
    <submittedName>
        <fullName evidence="2">Uncharacterized protein</fullName>
    </submittedName>
</protein>
<feature type="region of interest" description="Disordered" evidence="1">
    <location>
        <begin position="579"/>
        <end position="629"/>
    </location>
</feature>
<dbReference type="EMBL" id="KQ976625">
    <property type="protein sequence ID" value="KYM78979.1"/>
    <property type="molecule type" value="Genomic_DNA"/>
</dbReference>
<name>A0A195B442_9HYME</name>
<gene>
    <name evidence="2" type="ORF">ALC53_10533</name>
</gene>
<sequence length="1184" mass="135232">MGGVQSGTHNLGEALWMQERQRQKCHREGSRYDSHSAQSTQDRRKLLKRTRSLAVISEDDSRQDREAVHFRLGQSTFDLPRRHQLIPRAKLIDRNSLKDSNQSKSFPLCSRLSKSQQHLSDSYERFNETKSYHSRSTCGLYSISSGLESLPDPLSYTRKNHIDPDRLNILDWPDPPRRYRSVQNLDTVSGLVDIVEDNWPIEGNRSIDCIYTQFTYNDVSSLRSAVLGLLNILAELRTLLPTLVKRKHKEHRSLDSILFEDDGELEYFDVLNLLPLSNIQLEYNETDLSSNDNFTHKKIQDLRDLRVLEYNEPNEVSPTRSSNATDEEKCKEHEVNEDNLARGGESEKKLCDNLDSEGTSKRIDSNRRQHRETDESFGADSEINLVNQFADQYSPSSSKTDHRGTDVENFVISCEEEDQKIEEIEDYKSIWISNENQNKMSRRPQVLKVVDNDVTRRRHRRSVVEIDAIVEDMPKDKRSQEITEEVNERLNASIITLNVNEKDEGHGRKAKEATTPENVENGAVVDDGKSFLERKSTEKETARNKQNEGRFERIVKETSNILGKACSVVKGSLGFEARSESSDLGLGSESGGSDSRRRSVDDGIEDDRPSRKVENSNNSATLRTDDSKKLHTNLTRSRSCVDSIECQDDGQEFDHVRYKIVKSHMFSKNIFNTARGDVTYEGLMQYLREYSFQELLMDNNVVIIEPVRAETIERKSSPLTRTEPKCKIAGAIQKKTENHEKNGERSESDSTAKSSKQSSIKKHFFYQPIRVNRELIDEELPDPDTVRNVRRMFENTLEKKKISDVEFSKDDKTRRSVSMKDLTSIDNNRYDEISDKTCEESRSRCSSRAKDLTRLFETKSASSTISIAKEEIGSPRCESKTKILAQSFEARSGNTSPSDSNCSKNKVDRYHHHHHHHHHHQNWDSGSVSSGVSSDYPDTDPGSGAHCTSSDDEDVNCNDDNADASGPGHYVSQDVLRKIRECGTSVTYYGGKVVNMHNGPLVSPLIGNGFKQIDESNDYVKFKLVKSNSCDSRLELTGRFVEGQSLRRNRGRCADLRQSTIAETPSIEITSIDNRQKDEVQKDEDIEQIKQMKREPPMVISLEPKKEDSKESRKIFKADFKLGDLDDSRSNYPSRFMPSALTRWEVNSSWKVGNDFGKMEFEEFEVLEDSLNGISEQNKYTQAS</sequence>
<feature type="compositionally biased region" description="Polar residues" evidence="1">
    <location>
        <begin position="314"/>
        <end position="324"/>
    </location>
</feature>
<feature type="compositionally biased region" description="Low complexity" evidence="1">
    <location>
        <begin position="924"/>
        <end position="935"/>
    </location>
</feature>
<feature type="region of interest" description="Disordered" evidence="1">
    <location>
        <begin position="312"/>
        <end position="379"/>
    </location>
</feature>
<evidence type="ECO:0000256" key="1">
    <source>
        <dbReference type="SAM" id="MobiDB-lite"/>
    </source>
</evidence>
<proteinExistence type="predicted"/>
<feature type="region of interest" description="Disordered" evidence="1">
    <location>
        <begin position="19"/>
        <end position="46"/>
    </location>
</feature>
<dbReference type="AlphaFoldDB" id="A0A195B442"/>
<reference evidence="2 3" key="1">
    <citation type="submission" date="2015-09" db="EMBL/GenBank/DDBJ databases">
        <title>Atta colombica WGS genome.</title>
        <authorList>
            <person name="Nygaard S."/>
            <person name="Hu H."/>
            <person name="Boomsma J."/>
            <person name="Zhang G."/>
        </authorList>
    </citation>
    <scope>NUCLEOTIDE SEQUENCE [LARGE SCALE GENOMIC DNA]</scope>
    <source>
        <strain evidence="2">Treedump-2</strain>
        <tissue evidence="2">Whole body</tissue>
    </source>
</reference>
<feature type="compositionally biased region" description="Basic and acidic residues" evidence="1">
    <location>
        <begin position="502"/>
        <end position="514"/>
    </location>
</feature>
<organism evidence="2 3">
    <name type="scientific">Atta colombica</name>
    <dbReference type="NCBI Taxonomy" id="520822"/>
    <lineage>
        <taxon>Eukaryota</taxon>
        <taxon>Metazoa</taxon>
        <taxon>Ecdysozoa</taxon>
        <taxon>Arthropoda</taxon>
        <taxon>Hexapoda</taxon>
        <taxon>Insecta</taxon>
        <taxon>Pterygota</taxon>
        <taxon>Neoptera</taxon>
        <taxon>Endopterygota</taxon>
        <taxon>Hymenoptera</taxon>
        <taxon>Apocrita</taxon>
        <taxon>Aculeata</taxon>
        <taxon>Formicoidea</taxon>
        <taxon>Formicidae</taxon>
        <taxon>Myrmicinae</taxon>
        <taxon>Atta</taxon>
    </lineage>
</organism>
<feature type="compositionally biased region" description="Basic and acidic residues" evidence="1">
    <location>
        <begin position="594"/>
        <end position="614"/>
    </location>
</feature>
<evidence type="ECO:0000313" key="3">
    <source>
        <dbReference type="Proteomes" id="UP000078540"/>
    </source>
</evidence>
<feature type="compositionally biased region" description="Basic and acidic residues" evidence="1">
    <location>
        <begin position="715"/>
        <end position="726"/>
    </location>
</feature>
<evidence type="ECO:0000313" key="2">
    <source>
        <dbReference type="EMBL" id="KYM78979.1"/>
    </source>
</evidence>
<feature type="compositionally biased region" description="Basic and acidic residues" evidence="1">
    <location>
        <begin position="734"/>
        <end position="750"/>
    </location>
</feature>
<dbReference type="Proteomes" id="UP000078540">
    <property type="component" value="Unassembled WGS sequence"/>
</dbReference>